<dbReference type="Proteomes" id="UP001320460">
    <property type="component" value="Chromosome"/>
</dbReference>
<accession>A0ABM7VWX6</accession>
<evidence type="ECO:0000313" key="1">
    <source>
        <dbReference type="EMBL" id="BDD51736.1"/>
    </source>
</evidence>
<dbReference type="EMBL" id="AP025334">
    <property type="protein sequence ID" value="BDD51736.1"/>
    <property type="molecule type" value="Genomic_DNA"/>
</dbReference>
<name>A0ABM7VWX6_9ENTR</name>
<organism evidence="1 2">
    <name type="scientific">Phytobacter diazotrophicus</name>
    <dbReference type="NCBI Taxonomy" id="395631"/>
    <lineage>
        <taxon>Bacteria</taxon>
        <taxon>Pseudomonadati</taxon>
        <taxon>Pseudomonadota</taxon>
        <taxon>Gammaproteobacteria</taxon>
        <taxon>Enterobacterales</taxon>
        <taxon>Enterobacteriaceae</taxon>
        <taxon>Phytobacter</taxon>
    </lineage>
</organism>
<gene>
    <name evidence="1" type="ORF">PDTA9734_32230</name>
</gene>
<sequence>MTVVLKKHINNHTVCFSLMMIIVFEKYFYGNSIA</sequence>
<evidence type="ECO:0000313" key="2">
    <source>
        <dbReference type="Proteomes" id="UP001320460"/>
    </source>
</evidence>
<keyword evidence="2" id="KW-1185">Reference proteome</keyword>
<reference evidence="1 2" key="1">
    <citation type="submission" date="2021-12" db="EMBL/GenBank/DDBJ databases">
        <title>Complete genome sequence of Phytobacter diazotrophicus TA9734.</title>
        <authorList>
            <person name="Kubota H."/>
            <person name="Nakayama Y."/>
            <person name="Ariyoshi T."/>
        </authorList>
    </citation>
    <scope>NUCLEOTIDE SEQUENCE [LARGE SCALE GENOMIC DNA]</scope>
    <source>
        <strain evidence="1 2">TA9734</strain>
    </source>
</reference>
<proteinExistence type="predicted"/>
<protein>
    <submittedName>
        <fullName evidence="1">Uncharacterized protein</fullName>
    </submittedName>
</protein>